<dbReference type="RefSeq" id="YP_009119035.1">
    <property type="nucleotide sequence ID" value="NC_026440.1"/>
</dbReference>
<organism evidence="2 3">
    <name type="scientific">Pandoravirus inopinatum</name>
    <dbReference type="NCBI Taxonomy" id="1605721"/>
    <lineage>
        <taxon>Viruses</taxon>
        <taxon>Pandoravirus</taxon>
    </lineage>
</organism>
<feature type="compositionally biased region" description="Polar residues" evidence="1">
    <location>
        <begin position="141"/>
        <end position="153"/>
    </location>
</feature>
<protein>
    <submittedName>
        <fullName evidence="2">Fascin-like domain motif-containing protein</fullName>
    </submittedName>
</protein>
<dbReference type="KEGG" id="vg:23461717"/>
<dbReference type="Proteomes" id="UP000202511">
    <property type="component" value="Segment"/>
</dbReference>
<dbReference type="EMBL" id="KP136319">
    <property type="protein sequence ID" value="AJF96800.1"/>
    <property type="molecule type" value="Genomic_DNA"/>
</dbReference>
<evidence type="ECO:0000313" key="2">
    <source>
        <dbReference type="EMBL" id="AJF96800.1"/>
    </source>
</evidence>
<reference evidence="2 3" key="1">
    <citation type="journal article" date="2015" name="Parasitol. Res.">
        <title>Viruses in close associations with free-living amoebae.</title>
        <authorList>
            <person name="Scheid P."/>
        </authorList>
    </citation>
    <scope>NUCLEOTIDE SEQUENCE [LARGE SCALE GENOMIC DNA]</scope>
    <source>
        <strain evidence="2">KlaHel</strain>
    </source>
</reference>
<feature type="region of interest" description="Disordered" evidence="1">
    <location>
        <begin position="119"/>
        <end position="165"/>
    </location>
</feature>
<evidence type="ECO:0000256" key="1">
    <source>
        <dbReference type="SAM" id="MobiDB-lite"/>
    </source>
</evidence>
<feature type="compositionally biased region" description="Low complexity" evidence="1">
    <location>
        <begin position="154"/>
        <end position="165"/>
    </location>
</feature>
<dbReference type="CDD" id="cd00257">
    <property type="entry name" value="beta-trefoil_FSCN-like"/>
    <property type="match status" value="1"/>
</dbReference>
<dbReference type="GeneID" id="23461717"/>
<evidence type="ECO:0000313" key="3">
    <source>
        <dbReference type="Proteomes" id="UP000202511"/>
    </source>
</evidence>
<feature type="compositionally biased region" description="Low complexity" evidence="1">
    <location>
        <begin position="128"/>
        <end position="140"/>
    </location>
</feature>
<name>A0A0B5J593_9VIRU</name>
<accession>A0A0B5J593</accession>
<dbReference type="Gene3D" id="2.80.10.50">
    <property type="match status" value="1"/>
</dbReference>
<dbReference type="PROSITE" id="PS51257">
    <property type="entry name" value="PROKAR_LIPOPROTEIN"/>
    <property type="match status" value="1"/>
</dbReference>
<dbReference type="SUPFAM" id="SSF50405">
    <property type="entry name" value="Actin-crosslinking proteins"/>
    <property type="match status" value="1"/>
</dbReference>
<sequence>MIKVTAHAPLAATAAVYLLAAACLLAALGADRADAVPVCTYRVCWCNNKECTVFSSCDSYTQQTGTCGAANSVCNCGANTIVQYANGGCTGTATTYTAGSCYAKTKCYYIDSCAEPSATPTPTPTTTPSPAIATATPSPTMVTASPSPSMVTASPTRSRSPTPSVTTLPAVRLVGMRSSALNYALSVVDQATGQVATNQFSFVESARWTLTRLANGKYTIRSPYGRYLSAQPDGSIVADRLVADLWEQFTLEGTHNLYYDIKTYHGAYMISDTSLSVFAVTYESSLYWEITTIV</sequence>
<dbReference type="InterPro" id="IPR008999">
    <property type="entry name" value="Actin-crosslinking"/>
</dbReference>
<proteinExistence type="predicted"/>